<feature type="region of interest" description="Disordered" evidence="1">
    <location>
        <begin position="232"/>
        <end position="282"/>
    </location>
</feature>
<sequence length="321" mass="34101">MSTVSSAPNPYAWVRHLLPRVVIGALIAAALVGVYAVILGRFDDTCWRLIGTIALFVFFALVSWYDADVSARRAPWFGAVSVVTSVYLFGIGLWKVWVPDVQPVDGLYGSDAYDPWWQPFSWFLLVLVTRIGLLHIHLVLNTQRRFTGPIMSKVTVATLVLVGLLTAGLSLPLIWTRVDFGETYWRLVAVVAILDALGTVLIPLTYSLFGPKAVRPAPSAYAAPAPSAGPGAMPYAQPPMQAPTQGPAVAPPAAPAGAPGWTPAPPPTPAGAPGTAAAPASAYPRLDASGGLRLEWPRYINGQPLPARPDGTPDFTGVVGY</sequence>
<dbReference type="AlphaFoldDB" id="A0A852T2I4"/>
<feature type="transmembrane region" description="Helical" evidence="2">
    <location>
        <begin position="120"/>
        <end position="142"/>
    </location>
</feature>
<evidence type="ECO:0000313" key="3">
    <source>
        <dbReference type="EMBL" id="NYD74894.1"/>
    </source>
</evidence>
<dbReference type="EMBL" id="JACCBJ010000001">
    <property type="protein sequence ID" value="NYD74894.1"/>
    <property type="molecule type" value="Genomic_DNA"/>
</dbReference>
<feature type="transmembrane region" description="Helical" evidence="2">
    <location>
        <begin position="154"/>
        <end position="175"/>
    </location>
</feature>
<feature type="compositionally biased region" description="Low complexity" evidence="1">
    <location>
        <begin position="271"/>
        <end position="282"/>
    </location>
</feature>
<proteinExistence type="predicted"/>
<evidence type="ECO:0000256" key="2">
    <source>
        <dbReference type="SAM" id="Phobius"/>
    </source>
</evidence>
<evidence type="ECO:0000256" key="1">
    <source>
        <dbReference type="SAM" id="MobiDB-lite"/>
    </source>
</evidence>
<keyword evidence="4" id="KW-1185">Reference proteome</keyword>
<feature type="transmembrane region" description="Helical" evidence="2">
    <location>
        <begin position="47"/>
        <end position="65"/>
    </location>
</feature>
<gene>
    <name evidence="3" type="ORF">BJ963_002413</name>
</gene>
<feature type="transmembrane region" description="Helical" evidence="2">
    <location>
        <begin position="21"/>
        <end position="41"/>
    </location>
</feature>
<dbReference type="RefSeq" id="WP_179456927.1">
    <property type="nucleotide sequence ID" value="NZ_BAAAPX010000001.1"/>
</dbReference>
<dbReference type="Proteomes" id="UP000589620">
    <property type="component" value="Unassembled WGS sequence"/>
</dbReference>
<keyword evidence="2" id="KW-0472">Membrane</keyword>
<feature type="transmembrane region" description="Helical" evidence="2">
    <location>
        <begin position="77"/>
        <end position="97"/>
    </location>
</feature>
<keyword evidence="2" id="KW-1133">Transmembrane helix</keyword>
<protein>
    <submittedName>
        <fullName evidence="3">Uncharacterized protein</fullName>
    </submittedName>
</protein>
<name>A0A852T2I4_9MICO</name>
<comment type="caution">
    <text evidence="3">The sequence shown here is derived from an EMBL/GenBank/DDBJ whole genome shotgun (WGS) entry which is preliminary data.</text>
</comment>
<evidence type="ECO:0000313" key="4">
    <source>
        <dbReference type="Proteomes" id="UP000589620"/>
    </source>
</evidence>
<organism evidence="3 4">
    <name type="scientific">Leifsonia soli</name>
    <dbReference type="NCBI Taxonomy" id="582665"/>
    <lineage>
        <taxon>Bacteria</taxon>
        <taxon>Bacillati</taxon>
        <taxon>Actinomycetota</taxon>
        <taxon>Actinomycetes</taxon>
        <taxon>Micrococcales</taxon>
        <taxon>Microbacteriaceae</taxon>
        <taxon>Leifsonia</taxon>
    </lineage>
</organism>
<keyword evidence="2" id="KW-0812">Transmembrane</keyword>
<reference evidence="3 4" key="1">
    <citation type="submission" date="2020-07" db="EMBL/GenBank/DDBJ databases">
        <title>Sequencing the genomes of 1000 actinobacteria strains.</title>
        <authorList>
            <person name="Klenk H.-P."/>
        </authorList>
    </citation>
    <scope>NUCLEOTIDE SEQUENCE [LARGE SCALE GENOMIC DNA]</scope>
    <source>
        <strain evidence="3 4">DSM 23871</strain>
    </source>
</reference>
<feature type="transmembrane region" description="Helical" evidence="2">
    <location>
        <begin position="187"/>
        <end position="209"/>
    </location>
</feature>
<accession>A0A852T2I4</accession>
<feature type="region of interest" description="Disordered" evidence="1">
    <location>
        <begin position="302"/>
        <end position="321"/>
    </location>
</feature>